<gene>
    <name evidence="1" type="ORF">SCAL_000431</name>
</gene>
<reference evidence="1" key="1">
    <citation type="submission" date="2016-05" db="EMBL/GenBank/DDBJ databases">
        <title>Microbial consortia oxidize butane by reversing methanogenesis.</title>
        <authorList>
            <person name="Laso-Perez R."/>
            <person name="Richter M."/>
            <person name="Wegener G."/>
            <person name="Musat F."/>
        </authorList>
    </citation>
    <scope>NUCLEOTIDE SEQUENCE [LARGE SCALE GENOMIC DNA]</scope>
    <source>
        <strain evidence="1">BOX2</strain>
    </source>
</reference>
<dbReference type="Proteomes" id="UP000186940">
    <property type="component" value="Unassembled WGS sequence"/>
</dbReference>
<name>A0A1F2PCI5_9EURY</name>
<sequence>MQTGLLPGRGETGVGVTCTSQQLLMRKPANLFQKGMASSFSPQTSSF</sequence>
<dbReference type="AlphaFoldDB" id="A0A1F2PCI5"/>
<accession>A0A1F2PCI5</accession>
<comment type="caution">
    <text evidence="1">The sequence shown here is derived from an EMBL/GenBank/DDBJ whole genome shotgun (WGS) entry which is preliminary data.</text>
</comment>
<evidence type="ECO:0000313" key="2">
    <source>
        <dbReference type="Proteomes" id="UP000186940"/>
    </source>
</evidence>
<organism evidence="1 2">
    <name type="scientific">Candidatus Syntropharchaeum caldarium</name>
    <dbReference type="NCBI Taxonomy" id="1838285"/>
    <lineage>
        <taxon>Archaea</taxon>
        <taxon>Methanobacteriati</taxon>
        <taxon>Methanobacteriota</taxon>
        <taxon>Stenosarchaea group</taxon>
        <taxon>Methanomicrobia</taxon>
        <taxon>Methanosarcinales</taxon>
        <taxon>ANME-2 cluster</taxon>
        <taxon>Candidatus Syntropharchaeum</taxon>
    </lineage>
</organism>
<keyword evidence="2" id="KW-1185">Reference proteome</keyword>
<protein>
    <submittedName>
        <fullName evidence="1">Uncharacterized protein</fullName>
    </submittedName>
</protein>
<dbReference type="STRING" id="1838285.SCAL_000431"/>
<dbReference type="EMBL" id="LYOS01000001">
    <property type="protein sequence ID" value="OFV68755.1"/>
    <property type="molecule type" value="Genomic_DNA"/>
</dbReference>
<evidence type="ECO:0000313" key="1">
    <source>
        <dbReference type="EMBL" id="OFV68755.1"/>
    </source>
</evidence>
<proteinExistence type="predicted"/>